<organism evidence="10 11">
    <name type="scientific">Lactarius akahatsu</name>
    <dbReference type="NCBI Taxonomy" id="416441"/>
    <lineage>
        <taxon>Eukaryota</taxon>
        <taxon>Fungi</taxon>
        <taxon>Dikarya</taxon>
        <taxon>Basidiomycota</taxon>
        <taxon>Agaricomycotina</taxon>
        <taxon>Agaricomycetes</taxon>
        <taxon>Russulales</taxon>
        <taxon>Russulaceae</taxon>
        <taxon>Lactarius</taxon>
    </lineage>
</organism>
<dbReference type="GO" id="GO:0005634">
    <property type="term" value="C:nucleus"/>
    <property type="evidence" value="ECO:0007669"/>
    <property type="project" value="UniProtKB-SubCell"/>
</dbReference>
<evidence type="ECO:0000313" key="10">
    <source>
        <dbReference type="EMBL" id="KAH8997390.1"/>
    </source>
</evidence>
<dbReference type="EMBL" id="JAKELL010000007">
    <property type="protein sequence ID" value="KAH8997390.1"/>
    <property type="molecule type" value="Genomic_DNA"/>
</dbReference>
<reference evidence="10" key="1">
    <citation type="submission" date="2022-01" db="EMBL/GenBank/DDBJ databases">
        <title>Comparative genomics reveals a dynamic genome evolution in the ectomycorrhizal milk-cap (Lactarius) mushrooms.</title>
        <authorList>
            <consortium name="DOE Joint Genome Institute"/>
            <person name="Lebreton A."/>
            <person name="Tang N."/>
            <person name="Kuo A."/>
            <person name="LaButti K."/>
            <person name="Drula E."/>
            <person name="Barry K."/>
            <person name="Clum A."/>
            <person name="Lipzen A."/>
            <person name="Mousain D."/>
            <person name="Ng V."/>
            <person name="Wang R."/>
            <person name="Wang X."/>
            <person name="Dai Y."/>
            <person name="Henrissat B."/>
            <person name="Grigoriev I.V."/>
            <person name="Guerin-Laguette A."/>
            <person name="Yu F."/>
            <person name="Martin F.M."/>
        </authorList>
    </citation>
    <scope>NUCLEOTIDE SEQUENCE</scope>
    <source>
        <strain evidence="10">QP</strain>
    </source>
</reference>
<proteinExistence type="predicted"/>
<keyword evidence="4" id="KW-0805">Transcription regulation</keyword>
<name>A0AAD4LMF7_9AGAM</name>
<feature type="compositionally biased region" description="Basic and acidic residues" evidence="8">
    <location>
        <begin position="15"/>
        <end position="24"/>
    </location>
</feature>
<dbReference type="Gene3D" id="4.10.240.10">
    <property type="entry name" value="Zn(2)-C6 fungal-type DNA-binding domain"/>
    <property type="match status" value="1"/>
</dbReference>
<feature type="region of interest" description="Disordered" evidence="8">
    <location>
        <begin position="822"/>
        <end position="860"/>
    </location>
</feature>
<dbReference type="PANTHER" id="PTHR31313:SF78">
    <property type="entry name" value="TRANSCRIPTION FACTOR DOMAIN-CONTAINING PROTEIN"/>
    <property type="match status" value="1"/>
</dbReference>
<feature type="compositionally biased region" description="Polar residues" evidence="8">
    <location>
        <begin position="830"/>
        <end position="854"/>
    </location>
</feature>
<gene>
    <name evidence="10" type="ORF">EDB92DRAFT_1839458</name>
</gene>
<keyword evidence="7" id="KW-0539">Nucleus</keyword>
<feature type="region of interest" description="Disordered" evidence="8">
    <location>
        <begin position="152"/>
        <end position="176"/>
    </location>
</feature>
<dbReference type="SMART" id="SM00066">
    <property type="entry name" value="GAL4"/>
    <property type="match status" value="1"/>
</dbReference>
<evidence type="ECO:0000313" key="11">
    <source>
        <dbReference type="Proteomes" id="UP001201163"/>
    </source>
</evidence>
<dbReference type="CDD" id="cd12148">
    <property type="entry name" value="fungal_TF_MHR"/>
    <property type="match status" value="1"/>
</dbReference>
<dbReference type="SUPFAM" id="SSF57701">
    <property type="entry name" value="Zn2/Cys6 DNA-binding domain"/>
    <property type="match status" value="1"/>
</dbReference>
<dbReference type="GO" id="GO:0000981">
    <property type="term" value="F:DNA-binding transcription factor activity, RNA polymerase II-specific"/>
    <property type="evidence" value="ECO:0007669"/>
    <property type="project" value="InterPro"/>
</dbReference>
<feature type="domain" description="Zn(2)-C6 fungal-type" evidence="9">
    <location>
        <begin position="31"/>
        <end position="64"/>
    </location>
</feature>
<sequence length="886" mass="98964">MSREPSVPEPELSDDEHHFTEISNRKRSSRACDQCRKTKSKCERFKGDDDPCKSCSAAGTVCTFLGPSFKRGPPKGYIHAIEQRWHQVESVLGAILTSTDPNVQALINNLRKDDLARDILGRIDSGPFGPTGRLNLSSAMTKEDFFASIMNSDVQHPRDPSRPKRQSRMSREIVSSNNSMLVTPTLEWQDHLSSCYALTDKPRIPDSSVDFGSQSPPQRRRLDKDPATPVDWGRLYKFEPASESEDTDDAASMIGELSLDENKEVRYHSHVSGLHLLSQAGRTDERKIGGVWNLPMARVWPPAVNQFIPEENVDVTMPPPDVQRHLLSLYFVYVHPVFPVVHKSLFWKDYEVISTHERPHISNLLLLSMFAVAARYEQAEAPLDSGNLWEAGLDYMVQAREVLNRVYHYSRGTTCQALLLLGLREFGIGQMEHGWLYTGMAFRMAQDLGLHRDATNWQMNGKKMFSTQELQARKQIWWACSRADIYTAIYMGRPPSISERDFDTPLPEVEADELWTPHSSDPAAIEFKPLPNRLTVCCRTMSTLCVITANVINRIYPVHPSSHSTKRAALAHLETQLDQWYAELPDPLVFDPASSRSVPPPNVLLMHATYWNTVLLLHRCFIPKWKPTHTRHGSSGTRESDAVALKSFDICQSAASHMTSIFTAYRSQFGLSRAAILCTQLLFSAGIMHVVTLTMRPSNVQTSISLQHTISCLKEMGVIWPSALRAWELLNGAKLHVDNSILRFNEVQRYKRHADDAFGTRDPNGAGLLTQSFGLGPSAGPGVDAAAAPQAASTAENRLLAHMLGLDIPGVEPSTSYLPGYEWWPRDQNKSQTPDSSQPVSPSPGTGSNHSSPASGMPIPFSFDQTRNFWDTPLLQDLGANFISGA</sequence>
<keyword evidence="3" id="KW-0862">Zinc</keyword>
<dbReference type="CDD" id="cd00067">
    <property type="entry name" value="GAL4"/>
    <property type="match status" value="1"/>
</dbReference>
<evidence type="ECO:0000256" key="7">
    <source>
        <dbReference type="ARBA" id="ARBA00023242"/>
    </source>
</evidence>
<evidence type="ECO:0000256" key="8">
    <source>
        <dbReference type="SAM" id="MobiDB-lite"/>
    </source>
</evidence>
<evidence type="ECO:0000256" key="4">
    <source>
        <dbReference type="ARBA" id="ARBA00023015"/>
    </source>
</evidence>
<accession>A0AAD4LMF7</accession>
<dbReference type="PROSITE" id="PS00463">
    <property type="entry name" value="ZN2_CY6_FUNGAL_1"/>
    <property type="match status" value="1"/>
</dbReference>
<comment type="caution">
    <text evidence="10">The sequence shown here is derived from an EMBL/GenBank/DDBJ whole genome shotgun (WGS) entry which is preliminary data.</text>
</comment>
<dbReference type="AlphaFoldDB" id="A0AAD4LMF7"/>
<evidence type="ECO:0000256" key="1">
    <source>
        <dbReference type="ARBA" id="ARBA00004123"/>
    </source>
</evidence>
<dbReference type="GO" id="GO:0008270">
    <property type="term" value="F:zinc ion binding"/>
    <property type="evidence" value="ECO:0007669"/>
    <property type="project" value="InterPro"/>
</dbReference>
<keyword evidence="6" id="KW-0804">Transcription</keyword>
<feature type="region of interest" description="Disordered" evidence="8">
    <location>
        <begin position="205"/>
        <end position="228"/>
    </location>
</feature>
<evidence type="ECO:0000256" key="5">
    <source>
        <dbReference type="ARBA" id="ARBA00023125"/>
    </source>
</evidence>
<dbReference type="Pfam" id="PF04082">
    <property type="entry name" value="Fungal_trans"/>
    <property type="match status" value="1"/>
</dbReference>
<evidence type="ECO:0000256" key="6">
    <source>
        <dbReference type="ARBA" id="ARBA00023163"/>
    </source>
</evidence>
<keyword evidence="11" id="KW-1185">Reference proteome</keyword>
<dbReference type="PANTHER" id="PTHR31313">
    <property type="entry name" value="TY1 ENHANCER ACTIVATOR"/>
    <property type="match status" value="1"/>
</dbReference>
<dbReference type="Pfam" id="PF00172">
    <property type="entry name" value="Zn_clus"/>
    <property type="match status" value="1"/>
</dbReference>
<dbReference type="InterPro" id="IPR007219">
    <property type="entry name" value="XnlR_reg_dom"/>
</dbReference>
<keyword evidence="2" id="KW-0479">Metal-binding</keyword>
<feature type="region of interest" description="Disordered" evidence="8">
    <location>
        <begin position="1"/>
        <end position="28"/>
    </location>
</feature>
<keyword evidence="5" id="KW-0238">DNA-binding</keyword>
<evidence type="ECO:0000259" key="9">
    <source>
        <dbReference type="PROSITE" id="PS50048"/>
    </source>
</evidence>
<dbReference type="InterPro" id="IPR051615">
    <property type="entry name" value="Transcr_Regulatory_Elem"/>
</dbReference>
<protein>
    <submittedName>
        <fullName evidence="10">Fungal-specific transcription factor domain-containing protein</fullName>
    </submittedName>
</protein>
<dbReference type="InterPro" id="IPR001138">
    <property type="entry name" value="Zn2Cys6_DnaBD"/>
</dbReference>
<dbReference type="GO" id="GO:0003677">
    <property type="term" value="F:DNA binding"/>
    <property type="evidence" value="ECO:0007669"/>
    <property type="project" value="UniProtKB-KW"/>
</dbReference>
<comment type="subcellular location">
    <subcellularLocation>
        <location evidence="1">Nucleus</location>
    </subcellularLocation>
</comment>
<dbReference type="Proteomes" id="UP001201163">
    <property type="component" value="Unassembled WGS sequence"/>
</dbReference>
<dbReference type="InterPro" id="IPR036864">
    <property type="entry name" value="Zn2-C6_fun-type_DNA-bd_sf"/>
</dbReference>
<evidence type="ECO:0000256" key="3">
    <source>
        <dbReference type="ARBA" id="ARBA00022833"/>
    </source>
</evidence>
<dbReference type="SMART" id="SM00906">
    <property type="entry name" value="Fungal_trans"/>
    <property type="match status" value="1"/>
</dbReference>
<dbReference type="PROSITE" id="PS50048">
    <property type="entry name" value="ZN2_CY6_FUNGAL_2"/>
    <property type="match status" value="1"/>
</dbReference>
<evidence type="ECO:0000256" key="2">
    <source>
        <dbReference type="ARBA" id="ARBA00022723"/>
    </source>
</evidence>
<dbReference type="GO" id="GO:0006351">
    <property type="term" value="P:DNA-templated transcription"/>
    <property type="evidence" value="ECO:0007669"/>
    <property type="project" value="InterPro"/>
</dbReference>